<evidence type="ECO:0008006" key="3">
    <source>
        <dbReference type="Google" id="ProtNLM"/>
    </source>
</evidence>
<evidence type="ECO:0000313" key="1">
    <source>
        <dbReference type="EMBL" id="SMX46050.1"/>
    </source>
</evidence>
<dbReference type="EMBL" id="FXYG01000003">
    <property type="protein sequence ID" value="SMX46050.1"/>
    <property type="molecule type" value="Genomic_DNA"/>
</dbReference>
<gene>
    <name evidence="1" type="ORF">RUA8715_02850</name>
</gene>
<protein>
    <recommendedName>
        <fullName evidence="3">Invasion associated locus B (IalB) protein</fullName>
    </recommendedName>
</protein>
<organism evidence="1 2">
    <name type="scientific">Ruegeria arenilitoris</name>
    <dbReference type="NCBI Taxonomy" id="1173585"/>
    <lineage>
        <taxon>Bacteria</taxon>
        <taxon>Pseudomonadati</taxon>
        <taxon>Pseudomonadota</taxon>
        <taxon>Alphaproteobacteria</taxon>
        <taxon>Rhodobacterales</taxon>
        <taxon>Roseobacteraceae</taxon>
        <taxon>Ruegeria</taxon>
    </lineage>
</organism>
<evidence type="ECO:0000313" key="2">
    <source>
        <dbReference type="Proteomes" id="UP000202485"/>
    </source>
</evidence>
<reference evidence="2" key="1">
    <citation type="submission" date="2017-05" db="EMBL/GenBank/DDBJ databases">
        <authorList>
            <person name="Rodrigo-Torres L."/>
            <person name="Arahal R. D."/>
            <person name="Lucena T."/>
        </authorList>
    </citation>
    <scope>NUCLEOTIDE SEQUENCE [LARGE SCALE GENOMIC DNA]</scope>
    <source>
        <strain evidence="2">CECT 8715</strain>
    </source>
</reference>
<keyword evidence="2" id="KW-1185">Reference proteome</keyword>
<name>A0A238KTR7_9RHOB</name>
<dbReference type="Proteomes" id="UP000202485">
    <property type="component" value="Unassembled WGS sequence"/>
</dbReference>
<accession>A0A238KTR7</accession>
<sequence length="185" mass="20605">MIFPSTPHRVLCPSLTHLISEPAMKRLLALTFAAFTATSAWSQQLVDKGFVEGWNIMMDPNLGNGCLIQTVYQDLSVVRLGYDALDNRGYFTVFHKGWGDIEPGKSYPIRFELDGKSFDATAIGFKQDRVPGATVFFTDRNFVTAIAQNKTMTIYNPAGERVLAIDLKGTAKALDYARDCQNKKL</sequence>
<dbReference type="AlphaFoldDB" id="A0A238KTR7"/>
<proteinExistence type="predicted"/>